<dbReference type="InterPro" id="IPR012318">
    <property type="entry name" value="HTH_CRP"/>
</dbReference>
<dbReference type="Gene3D" id="1.10.10.10">
    <property type="entry name" value="Winged helix-like DNA-binding domain superfamily/Winged helix DNA-binding domain"/>
    <property type="match status" value="1"/>
</dbReference>
<keyword evidence="1" id="KW-0805">Transcription regulation</keyword>
<evidence type="ECO:0000256" key="1">
    <source>
        <dbReference type="ARBA" id="ARBA00023015"/>
    </source>
</evidence>
<feature type="domain" description="HTH crp-type" evidence="5">
    <location>
        <begin position="123"/>
        <end position="196"/>
    </location>
</feature>
<evidence type="ECO:0000256" key="3">
    <source>
        <dbReference type="ARBA" id="ARBA00023163"/>
    </source>
</evidence>
<proteinExistence type="predicted"/>
<dbReference type="InterPro" id="IPR036390">
    <property type="entry name" value="WH_DNA-bd_sf"/>
</dbReference>
<evidence type="ECO:0000313" key="6">
    <source>
        <dbReference type="EMBL" id="MPM44235.1"/>
    </source>
</evidence>
<dbReference type="InterPro" id="IPR036388">
    <property type="entry name" value="WH-like_DNA-bd_sf"/>
</dbReference>
<reference evidence="6" key="1">
    <citation type="submission" date="2019-08" db="EMBL/GenBank/DDBJ databases">
        <authorList>
            <person name="Kucharzyk K."/>
            <person name="Murdoch R.W."/>
            <person name="Higgins S."/>
            <person name="Loffler F."/>
        </authorList>
    </citation>
    <scope>NUCLEOTIDE SEQUENCE</scope>
</reference>
<evidence type="ECO:0000259" key="4">
    <source>
        <dbReference type="PROSITE" id="PS50042"/>
    </source>
</evidence>
<keyword evidence="3" id="KW-0804">Transcription</keyword>
<protein>
    <submittedName>
        <fullName evidence="6">Global nitrogen regulator</fullName>
    </submittedName>
</protein>
<name>A0A644ZTM0_9ZZZZ</name>
<organism evidence="6">
    <name type="scientific">bioreactor metagenome</name>
    <dbReference type="NCBI Taxonomy" id="1076179"/>
    <lineage>
        <taxon>unclassified sequences</taxon>
        <taxon>metagenomes</taxon>
        <taxon>ecological metagenomes</taxon>
    </lineage>
</organism>
<dbReference type="GO" id="GO:0006355">
    <property type="term" value="P:regulation of DNA-templated transcription"/>
    <property type="evidence" value="ECO:0007669"/>
    <property type="project" value="InterPro"/>
</dbReference>
<dbReference type="InterPro" id="IPR014710">
    <property type="entry name" value="RmlC-like_jellyroll"/>
</dbReference>
<dbReference type="Gene3D" id="2.60.120.10">
    <property type="entry name" value="Jelly Rolls"/>
    <property type="match status" value="1"/>
</dbReference>
<dbReference type="InterPro" id="IPR018490">
    <property type="entry name" value="cNMP-bd_dom_sf"/>
</dbReference>
<dbReference type="Pfam" id="PF13545">
    <property type="entry name" value="HTH_Crp_2"/>
    <property type="match status" value="1"/>
</dbReference>
<keyword evidence="2" id="KW-0238">DNA-binding</keyword>
<feature type="domain" description="Cyclic nucleotide-binding" evidence="4">
    <location>
        <begin position="1"/>
        <end position="98"/>
    </location>
</feature>
<dbReference type="PROSITE" id="PS50042">
    <property type="entry name" value="CNMP_BINDING_3"/>
    <property type="match status" value="1"/>
</dbReference>
<dbReference type="InterPro" id="IPR000595">
    <property type="entry name" value="cNMP-bd_dom"/>
</dbReference>
<evidence type="ECO:0000256" key="2">
    <source>
        <dbReference type="ARBA" id="ARBA00023125"/>
    </source>
</evidence>
<comment type="caution">
    <text evidence="6">The sequence shown here is derived from an EMBL/GenBank/DDBJ whole genome shotgun (WGS) entry which is preliminary data.</text>
</comment>
<accession>A0A644ZTM0</accession>
<dbReference type="AlphaFoldDB" id="A0A644ZTM0"/>
<gene>
    <name evidence="6" type="primary">ntcA_4</name>
    <name evidence="6" type="ORF">SDC9_90913</name>
</gene>
<dbReference type="PROSITE" id="PS51063">
    <property type="entry name" value="HTH_CRP_2"/>
    <property type="match status" value="1"/>
</dbReference>
<dbReference type="EMBL" id="VSSQ01010398">
    <property type="protein sequence ID" value="MPM44235.1"/>
    <property type="molecule type" value="Genomic_DNA"/>
</dbReference>
<dbReference type="SUPFAM" id="SSF46785">
    <property type="entry name" value="Winged helix' DNA-binding domain"/>
    <property type="match status" value="1"/>
</dbReference>
<dbReference type="SUPFAM" id="SSF51206">
    <property type="entry name" value="cAMP-binding domain-like"/>
    <property type="match status" value="1"/>
</dbReference>
<dbReference type="Pfam" id="PF00027">
    <property type="entry name" value="cNMP_binding"/>
    <property type="match status" value="1"/>
</dbReference>
<sequence>MDKLKDFLTKYKTIKYKKGQILVRPEDTFDKIIIEKEGFTRVYQSNDEGKEVSWPILKPMWLFSWVTAFNKGKSQYFVETVTNMEAWAIPIEEFDKFLKEEIYSEVIKGLINLSLKTEELILADAYTKVKILLADLANNFGKKSGKEVLIDFNIPHRVWASITGMTRETVTLQILKMQKQGLLKNQKRNILIKDISKLK</sequence>
<evidence type="ECO:0000259" key="5">
    <source>
        <dbReference type="PROSITE" id="PS51063"/>
    </source>
</evidence>
<dbReference type="GO" id="GO:0003677">
    <property type="term" value="F:DNA binding"/>
    <property type="evidence" value="ECO:0007669"/>
    <property type="project" value="UniProtKB-KW"/>
</dbReference>